<dbReference type="NCBIfam" id="TIGR01543">
    <property type="entry name" value="proheadase_HK97"/>
    <property type="match status" value="1"/>
</dbReference>
<name>A0A918RSR0_9HYPH</name>
<keyword evidence="3" id="KW-0645">Protease</keyword>
<comment type="subcellular location">
    <subcellularLocation>
        <location evidence="1">Virion</location>
    </subcellularLocation>
</comment>
<protein>
    <submittedName>
        <fullName evidence="8">Peptidase U35</fullName>
    </submittedName>
</protein>
<dbReference type="InterPro" id="IPR006433">
    <property type="entry name" value="Prohead_protease"/>
</dbReference>
<keyword evidence="2" id="KW-1188">Viral release from host cell</keyword>
<dbReference type="GO" id="GO:0008233">
    <property type="term" value="F:peptidase activity"/>
    <property type="evidence" value="ECO:0007669"/>
    <property type="project" value="UniProtKB-KW"/>
</dbReference>
<feature type="domain" description="Phage capsid-like C-terminal" evidence="7">
    <location>
        <begin position="229"/>
        <end position="498"/>
    </location>
</feature>
<dbReference type="GO" id="GO:0006508">
    <property type="term" value="P:proteolysis"/>
    <property type="evidence" value="ECO:0007669"/>
    <property type="project" value="UniProtKB-KW"/>
</dbReference>
<evidence type="ECO:0000256" key="1">
    <source>
        <dbReference type="ARBA" id="ARBA00004328"/>
    </source>
</evidence>
<dbReference type="InterPro" id="IPR054613">
    <property type="entry name" value="Peptidase_S78_dom"/>
</dbReference>
<dbReference type="Proteomes" id="UP000646579">
    <property type="component" value="Unassembled WGS sequence"/>
</dbReference>
<reference evidence="8" key="1">
    <citation type="journal article" date="2014" name="Int. J. Syst. Evol. Microbiol.">
        <title>Complete genome sequence of Corynebacterium casei LMG S-19264T (=DSM 44701T), isolated from a smear-ripened cheese.</title>
        <authorList>
            <consortium name="US DOE Joint Genome Institute (JGI-PGF)"/>
            <person name="Walter F."/>
            <person name="Albersmeier A."/>
            <person name="Kalinowski J."/>
            <person name="Ruckert C."/>
        </authorList>
    </citation>
    <scope>NUCLEOTIDE SEQUENCE</scope>
    <source>
        <strain evidence="8">KCTC 32437</strain>
    </source>
</reference>
<reference evidence="8" key="2">
    <citation type="submission" date="2020-09" db="EMBL/GenBank/DDBJ databases">
        <authorList>
            <person name="Sun Q."/>
            <person name="Kim S."/>
        </authorList>
    </citation>
    <scope>NUCLEOTIDE SEQUENCE</scope>
    <source>
        <strain evidence="8">KCTC 32437</strain>
    </source>
</reference>
<dbReference type="Pfam" id="PF04586">
    <property type="entry name" value="Peptidase_S78"/>
    <property type="match status" value="1"/>
</dbReference>
<gene>
    <name evidence="8" type="ORF">GCM10007989_02040</name>
</gene>
<evidence type="ECO:0000313" key="9">
    <source>
        <dbReference type="Proteomes" id="UP000646579"/>
    </source>
</evidence>
<sequence>MEQMVFKAAFAVDDSGAVEGTAWPFGSPDRTGDTIVPEAFASAVGHTLPMMTRHSESVGVWDSITVDAEGLKVKGRLLIDDVPDARITRALVREGAMTGLSVGFIPKKAIRSKSGRTFTDLELVEVSIVAVPAHAGARVTNIKELPMGEAATENKEFEAELKAANDSIEALTKRLDEAETKLNRPAVQTKSDDEPSEERKAFTTYLRRGDKASEEELKALVVANDEQAGYLAPPEMATEFIRDLVEFSPIRSVASVRSIGAMSVKYPRRTGITNANWEGETEESEESNVTFGQVEIPANRISTYVDISNELLSDSAGSAEQEVRLALSEDFAQKEGLAFVEGSGVKQPEGLLTNAEIEAYLNGHATTLSADKLITMMYDMPATYRNNGSWLMNGTTLGVVRTLKDTNGAYIWQPGLQAGQPSTLLGRPVVEAVDMPNVASGEFPIIYGDFSAYRIVDRLAMSILVDPYTLAKKNMTRIHANRRVGGKVIQAARFRKLKMATS</sequence>
<dbReference type="Pfam" id="PF05065">
    <property type="entry name" value="Phage_capsid"/>
    <property type="match status" value="1"/>
</dbReference>
<keyword evidence="4" id="KW-0378">Hydrolase</keyword>
<evidence type="ECO:0000256" key="5">
    <source>
        <dbReference type="SAM" id="MobiDB-lite"/>
    </source>
</evidence>
<feature type="domain" description="Prohead serine protease" evidence="6">
    <location>
        <begin position="17"/>
        <end position="140"/>
    </location>
</feature>
<dbReference type="Gene3D" id="3.30.2320.10">
    <property type="entry name" value="hypothetical protein PF0899 domain"/>
    <property type="match status" value="1"/>
</dbReference>
<feature type="region of interest" description="Disordered" evidence="5">
    <location>
        <begin position="180"/>
        <end position="200"/>
    </location>
</feature>
<accession>A0A918RSR0</accession>
<evidence type="ECO:0000256" key="3">
    <source>
        <dbReference type="ARBA" id="ARBA00022670"/>
    </source>
</evidence>
<evidence type="ECO:0000256" key="2">
    <source>
        <dbReference type="ARBA" id="ARBA00022612"/>
    </source>
</evidence>
<dbReference type="Gene3D" id="3.30.2400.10">
    <property type="entry name" value="Major capsid protein gp5"/>
    <property type="match status" value="1"/>
</dbReference>
<dbReference type="AlphaFoldDB" id="A0A918RSR0"/>
<proteinExistence type="predicted"/>
<evidence type="ECO:0000259" key="7">
    <source>
        <dbReference type="Pfam" id="PF05065"/>
    </source>
</evidence>
<keyword evidence="9" id="KW-1185">Reference proteome</keyword>
<dbReference type="InterPro" id="IPR024455">
    <property type="entry name" value="Phage_capsid"/>
</dbReference>
<dbReference type="RefSeq" id="WP_189422565.1">
    <property type="nucleotide sequence ID" value="NZ_BMZE01000001.1"/>
</dbReference>
<evidence type="ECO:0000256" key="4">
    <source>
        <dbReference type="ARBA" id="ARBA00022801"/>
    </source>
</evidence>
<evidence type="ECO:0000259" key="6">
    <source>
        <dbReference type="Pfam" id="PF04586"/>
    </source>
</evidence>
<evidence type="ECO:0000313" key="8">
    <source>
        <dbReference type="EMBL" id="GHA11327.1"/>
    </source>
</evidence>
<dbReference type="SUPFAM" id="SSF56563">
    <property type="entry name" value="Major capsid protein gp5"/>
    <property type="match status" value="1"/>
</dbReference>
<feature type="compositionally biased region" description="Basic and acidic residues" evidence="5">
    <location>
        <begin position="190"/>
        <end position="200"/>
    </location>
</feature>
<dbReference type="EMBL" id="BMZE01000001">
    <property type="protein sequence ID" value="GHA11327.1"/>
    <property type="molecule type" value="Genomic_DNA"/>
</dbReference>
<dbReference type="NCBIfam" id="TIGR01554">
    <property type="entry name" value="major_cap_HK97"/>
    <property type="match status" value="1"/>
</dbReference>
<dbReference type="InterPro" id="IPR054612">
    <property type="entry name" value="Phage_capsid-like_C"/>
</dbReference>
<comment type="caution">
    <text evidence="8">The sequence shown here is derived from an EMBL/GenBank/DDBJ whole genome shotgun (WGS) entry which is preliminary data.</text>
</comment>
<organism evidence="8 9">
    <name type="scientific">Devosia pacifica</name>
    <dbReference type="NCBI Taxonomy" id="1335967"/>
    <lineage>
        <taxon>Bacteria</taxon>
        <taxon>Pseudomonadati</taxon>
        <taxon>Pseudomonadota</taxon>
        <taxon>Alphaproteobacteria</taxon>
        <taxon>Hyphomicrobiales</taxon>
        <taxon>Devosiaceae</taxon>
        <taxon>Devosia</taxon>
    </lineage>
</organism>